<dbReference type="Proteomes" id="UP000050794">
    <property type="component" value="Unassembled WGS sequence"/>
</dbReference>
<dbReference type="EMBL" id="UYWY01021932">
    <property type="protein sequence ID" value="VDM45178.1"/>
    <property type="molecule type" value="Genomic_DNA"/>
</dbReference>
<dbReference type="AlphaFoldDB" id="A0A183UZD7"/>
<dbReference type="InterPro" id="IPR002876">
    <property type="entry name" value="Transcrip_reg_TACO1-like"/>
</dbReference>
<dbReference type="PANTHER" id="PTHR12532">
    <property type="entry name" value="TRANSLATIONAL ACTIVATOR OF CYTOCHROME C OXIDASE 1"/>
    <property type="match status" value="1"/>
</dbReference>
<gene>
    <name evidence="4" type="ORF">TCNE_LOCUS13857</name>
</gene>
<dbReference type="WBParaSite" id="TCNE_0001385701-mRNA-1">
    <property type="protein sequence ID" value="TCNE_0001385701-mRNA-1"/>
    <property type="gene ID" value="TCNE_0001385701"/>
</dbReference>
<dbReference type="InterPro" id="IPR026564">
    <property type="entry name" value="Transcrip_reg_TACO1-like_dom3"/>
</dbReference>
<evidence type="ECO:0000313" key="6">
    <source>
        <dbReference type="WBParaSite" id="TCNE_0001385701-mRNA-1"/>
    </source>
</evidence>
<dbReference type="PANTHER" id="PTHR12532:SF0">
    <property type="entry name" value="TRANSLATIONAL ACTIVATOR OF CYTOCHROME C OXIDASE 1"/>
    <property type="match status" value="1"/>
</dbReference>
<name>A0A183UZD7_TOXCA</name>
<dbReference type="Gene3D" id="3.30.70.980">
    <property type="match status" value="2"/>
</dbReference>
<dbReference type="GO" id="GO:0005739">
    <property type="term" value="C:mitochondrion"/>
    <property type="evidence" value="ECO:0007669"/>
    <property type="project" value="TreeGrafter"/>
</dbReference>
<dbReference type="Pfam" id="PF01709">
    <property type="entry name" value="Transcrip_reg"/>
    <property type="match status" value="1"/>
</dbReference>
<dbReference type="SUPFAM" id="SSF75625">
    <property type="entry name" value="YebC-like"/>
    <property type="match status" value="1"/>
</dbReference>
<keyword evidence="5" id="KW-1185">Reference proteome</keyword>
<evidence type="ECO:0000313" key="5">
    <source>
        <dbReference type="Proteomes" id="UP000050794"/>
    </source>
</evidence>
<dbReference type="InterPro" id="IPR017856">
    <property type="entry name" value="Integrase-like_N"/>
</dbReference>
<feature type="domain" description="TACO1/YebC-like N-terminal" evidence="3">
    <location>
        <begin position="26"/>
        <end position="90"/>
    </location>
</feature>
<dbReference type="InterPro" id="IPR048300">
    <property type="entry name" value="TACO1_YebC-like_2nd/3rd_dom"/>
</dbReference>
<proteinExistence type="inferred from homology"/>
<accession>A0A183UZD7</accession>
<protein>
    <submittedName>
        <fullName evidence="6">Putative transcriptional regulatory protein</fullName>
    </submittedName>
</protein>
<comment type="similarity">
    <text evidence="1">Belongs to the TACO1 family.</text>
</comment>
<evidence type="ECO:0000259" key="3">
    <source>
        <dbReference type="Pfam" id="PF20772"/>
    </source>
</evidence>
<dbReference type="InterPro" id="IPR049083">
    <property type="entry name" value="TACO1_YebC_N"/>
</dbReference>
<dbReference type="InterPro" id="IPR029072">
    <property type="entry name" value="YebC-like"/>
</dbReference>
<evidence type="ECO:0000259" key="2">
    <source>
        <dbReference type="Pfam" id="PF01709"/>
    </source>
</evidence>
<dbReference type="Pfam" id="PF20772">
    <property type="entry name" value="TACO1_YebC_N"/>
    <property type="match status" value="1"/>
</dbReference>
<feature type="domain" description="TACO1/YebC-like second and third" evidence="2">
    <location>
        <begin position="106"/>
        <end position="275"/>
    </location>
</feature>
<reference evidence="6" key="1">
    <citation type="submission" date="2016-06" db="UniProtKB">
        <authorList>
            <consortium name="WormBaseParasite"/>
        </authorList>
    </citation>
    <scope>IDENTIFICATION</scope>
</reference>
<reference evidence="4 5" key="2">
    <citation type="submission" date="2018-11" db="EMBL/GenBank/DDBJ databases">
        <authorList>
            <consortium name="Pathogen Informatics"/>
        </authorList>
    </citation>
    <scope>NUCLEOTIDE SEQUENCE [LARGE SCALE GENOMIC DNA]</scope>
</reference>
<evidence type="ECO:0000256" key="1">
    <source>
        <dbReference type="ARBA" id="ARBA00008724"/>
    </source>
</evidence>
<sequence>MTTFVRFFLPQRRNLSLSVELLKGHSKWQNIKATKGKMDMLKSQTTNMLLRKVKSAVQRGGFDLKLNKELAALQQQFRSEGLSLDSFNNFLLRLKVQLKDKPESTYYFDVIGPSGSFFIIEVETDSKTRMHQTIAKYINKVGIGFRFATDTGIRRRFEEKGVIQVSAAKAGVALPLDEMEEVGIELDCEDVEMVEGADGGYFELICDLKRLQNVEQKLTARGYDVVSAEVRMRALHTVVINEDDSAKVQLSSFQVEKFYGFLQEDDSIKQIFDNIEPEAQSVKATAS</sequence>
<evidence type="ECO:0000313" key="4">
    <source>
        <dbReference type="EMBL" id="VDM45178.1"/>
    </source>
</evidence>
<organism evidence="5 6">
    <name type="scientific">Toxocara canis</name>
    <name type="common">Canine roundworm</name>
    <dbReference type="NCBI Taxonomy" id="6265"/>
    <lineage>
        <taxon>Eukaryota</taxon>
        <taxon>Metazoa</taxon>
        <taxon>Ecdysozoa</taxon>
        <taxon>Nematoda</taxon>
        <taxon>Chromadorea</taxon>
        <taxon>Rhabditida</taxon>
        <taxon>Spirurina</taxon>
        <taxon>Ascaridomorpha</taxon>
        <taxon>Ascaridoidea</taxon>
        <taxon>Toxocaridae</taxon>
        <taxon>Toxocara</taxon>
    </lineage>
</organism>
<dbReference type="Gene3D" id="1.10.10.200">
    <property type="match status" value="1"/>
</dbReference>